<name>A0A4Y8WQF9_9PORP</name>
<comment type="similarity">
    <text evidence="1">Belongs to the Iojap/RsfS family.</text>
</comment>
<proteinExistence type="inferred from homology"/>
<dbReference type="Pfam" id="PF02410">
    <property type="entry name" value="RsfS"/>
    <property type="match status" value="1"/>
</dbReference>
<dbReference type="EMBL" id="SPNC01000046">
    <property type="protein sequence ID" value="TFH95551.1"/>
    <property type="molecule type" value="Genomic_DNA"/>
</dbReference>
<comment type="caution">
    <text evidence="2">The sequence shown here is derived from an EMBL/GenBank/DDBJ whole genome shotgun (WGS) entry which is preliminary data.</text>
</comment>
<keyword evidence="3" id="KW-1185">Reference proteome</keyword>
<evidence type="ECO:0000313" key="2">
    <source>
        <dbReference type="EMBL" id="TFH95551.1"/>
    </source>
</evidence>
<dbReference type="InterPro" id="IPR004394">
    <property type="entry name" value="Iojap/RsfS/C7orf30"/>
</dbReference>
<evidence type="ECO:0000313" key="3">
    <source>
        <dbReference type="Proteomes" id="UP000297225"/>
    </source>
</evidence>
<sequence length="107" mass="12113">MEGIREKKGKHITILDMGGIDDAFCDYMVVAEGNTPTQVNALEDSVWDTVQKKLGDKPIHTHIGGGEWIAMDYVDVMVHLFVPEQRKYYGLEQMWADAKQTSLPDED</sequence>
<accession>A0A4Y8WQF9</accession>
<reference evidence="2 3" key="1">
    <citation type="submission" date="2019-03" db="EMBL/GenBank/DDBJ databases">
        <title>Porphyromonas levii Isolated from the Uterus of Dairy Cows.</title>
        <authorList>
            <person name="Francis A.M."/>
        </authorList>
    </citation>
    <scope>NUCLEOTIDE SEQUENCE [LARGE SCALE GENOMIC DNA]</scope>
    <source>
        <strain evidence="2 3">AF5678</strain>
    </source>
</reference>
<dbReference type="Gene3D" id="3.30.460.10">
    <property type="entry name" value="Beta Polymerase, domain 2"/>
    <property type="match status" value="1"/>
</dbReference>
<dbReference type="InterPro" id="IPR043519">
    <property type="entry name" value="NT_sf"/>
</dbReference>
<dbReference type="GO" id="GO:0017148">
    <property type="term" value="P:negative regulation of translation"/>
    <property type="evidence" value="ECO:0007669"/>
    <property type="project" value="TreeGrafter"/>
</dbReference>
<dbReference type="PANTHER" id="PTHR21043">
    <property type="entry name" value="IOJAP SUPERFAMILY ORTHOLOG"/>
    <property type="match status" value="1"/>
</dbReference>
<dbReference type="NCBIfam" id="TIGR00090">
    <property type="entry name" value="rsfS_iojap_ybeB"/>
    <property type="match status" value="1"/>
</dbReference>
<evidence type="ECO:0000256" key="1">
    <source>
        <dbReference type="ARBA" id="ARBA00010574"/>
    </source>
</evidence>
<gene>
    <name evidence="2" type="primary">rsfS</name>
    <name evidence="2" type="ORF">E4P47_04250</name>
</gene>
<dbReference type="PANTHER" id="PTHR21043:SF0">
    <property type="entry name" value="MITOCHONDRIAL ASSEMBLY OF RIBOSOMAL LARGE SUBUNIT PROTEIN 1"/>
    <property type="match status" value="1"/>
</dbReference>
<dbReference type="AlphaFoldDB" id="A0A4Y8WQF9"/>
<dbReference type="SUPFAM" id="SSF81301">
    <property type="entry name" value="Nucleotidyltransferase"/>
    <property type="match status" value="1"/>
</dbReference>
<dbReference type="Proteomes" id="UP000297225">
    <property type="component" value="Unassembled WGS sequence"/>
</dbReference>
<dbReference type="GO" id="GO:0090071">
    <property type="term" value="P:negative regulation of ribosome biogenesis"/>
    <property type="evidence" value="ECO:0007669"/>
    <property type="project" value="TreeGrafter"/>
</dbReference>
<dbReference type="GO" id="GO:0043023">
    <property type="term" value="F:ribosomal large subunit binding"/>
    <property type="evidence" value="ECO:0007669"/>
    <property type="project" value="TreeGrafter"/>
</dbReference>
<dbReference type="OrthoDB" id="9793681at2"/>
<protein>
    <submittedName>
        <fullName evidence="2">Ribosome silencing factor</fullName>
    </submittedName>
</protein>
<dbReference type="STRING" id="1122973.GCA_000379925_01894"/>
<organism evidence="2 3">
    <name type="scientific">Porphyromonas levii</name>
    <dbReference type="NCBI Taxonomy" id="28114"/>
    <lineage>
        <taxon>Bacteria</taxon>
        <taxon>Pseudomonadati</taxon>
        <taxon>Bacteroidota</taxon>
        <taxon>Bacteroidia</taxon>
        <taxon>Bacteroidales</taxon>
        <taxon>Porphyromonadaceae</taxon>
        <taxon>Porphyromonas</taxon>
    </lineage>
</organism>